<dbReference type="PANTHER" id="PTHR30173:SF36">
    <property type="entry name" value="ECF RNA POLYMERASE SIGMA FACTOR SIGJ"/>
    <property type="match status" value="1"/>
</dbReference>
<dbReference type="GO" id="GO:0016987">
    <property type="term" value="F:sigma factor activity"/>
    <property type="evidence" value="ECO:0007669"/>
    <property type="project" value="UniProtKB-KW"/>
</dbReference>
<evidence type="ECO:0000313" key="10">
    <source>
        <dbReference type="Proteomes" id="UP000271469"/>
    </source>
</evidence>
<keyword evidence="4" id="KW-0731">Sigma factor</keyword>
<dbReference type="SUPFAM" id="SSF54427">
    <property type="entry name" value="NTF2-like"/>
    <property type="match status" value="1"/>
</dbReference>
<dbReference type="InterPro" id="IPR013325">
    <property type="entry name" value="RNA_pol_sigma_r2"/>
</dbReference>
<evidence type="ECO:0000256" key="5">
    <source>
        <dbReference type="ARBA" id="ARBA00023125"/>
    </source>
</evidence>
<dbReference type="Gene3D" id="1.10.1740.10">
    <property type="match status" value="1"/>
</dbReference>
<sequence length="307" mass="33499">MTDADDVFTELRPLLFTIAYNLVGTATDAEDVVHDCYLRWRNRSLSDVDDPRAYLVTAVSRTGLNHLRTVGRRRETYVGNWLPEPIRTDDDASHDAVLADSVSIAMLVVLETLAPVERAVFVLHEVFDFPHAEIATLIGKSEPAVRQIAHRARVHVRARRPCVTDATVAPRPRPQDGRDVVARFLYAAHTGDVAALISMLAPDVVQMSDGGGRVAAARRPITGADKVAAFAVGLARTSMADAHVTLATVNAAPGAIFTMAGTVDSVAAFDVVDGRITAFYAIRNPEKLVAVDEIRRLDRGRDMTWRP</sequence>
<evidence type="ECO:0000256" key="4">
    <source>
        <dbReference type="ARBA" id="ARBA00023082"/>
    </source>
</evidence>
<proteinExistence type="inferred from homology"/>
<dbReference type="AlphaFoldDB" id="A0A3G8JVG6"/>
<keyword evidence="3" id="KW-0805">Transcription regulation</keyword>
<reference evidence="9 10" key="1">
    <citation type="submission" date="2018-11" db="EMBL/GenBank/DDBJ databases">
        <title>Gordonia insulae sp. nov., isolated from an island soil.</title>
        <authorList>
            <person name="Kim Y.S."/>
            <person name="Kim S.B."/>
        </authorList>
    </citation>
    <scope>NUCLEOTIDE SEQUENCE [LARGE SCALE GENOMIC DNA]</scope>
    <source>
        <strain evidence="9 10">MMS17-SY073</strain>
    </source>
</reference>
<protein>
    <submittedName>
        <fullName evidence="9">ECF RNA polymerase sigma factor SigJ</fullName>
    </submittedName>
</protein>
<dbReference type="Proteomes" id="UP000271469">
    <property type="component" value="Chromosome"/>
</dbReference>
<evidence type="ECO:0000256" key="3">
    <source>
        <dbReference type="ARBA" id="ARBA00023015"/>
    </source>
</evidence>
<dbReference type="GO" id="GO:0006352">
    <property type="term" value="P:DNA-templated transcription initiation"/>
    <property type="evidence" value="ECO:0007669"/>
    <property type="project" value="InterPro"/>
</dbReference>
<evidence type="ECO:0000259" key="7">
    <source>
        <dbReference type="Pfam" id="PF04542"/>
    </source>
</evidence>
<dbReference type="SUPFAM" id="SSF88659">
    <property type="entry name" value="Sigma3 and sigma4 domains of RNA polymerase sigma factors"/>
    <property type="match status" value="1"/>
</dbReference>
<dbReference type="Gene3D" id="1.10.10.10">
    <property type="entry name" value="Winged helix-like DNA-binding domain superfamily/Winged helix DNA-binding domain"/>
    <property type="match status" value="1"/>
</dbReference>
<dbReference type="InterPro" id="IPR032710">
    <property type="entry name" value="NTF2-like_dom_sf"/>
</dbReference>
<keyword evidence="6" id="KW-0804">Transcription</keyword>
<dbReference type="SUPFAM" id="SSF88946">
    <property type="entry name" value="Sigma2 domain of RNA polymerase sigma factors"/>
    <property type="match status" value="1"/>
</dbReference>
<dbReference type="InterPro" id="IPR013324">
    <property type="entry name" value="RNA_pol_sigma_r3/r4-like"/>
</dbReference>
<dbReference type="Gene3D" id="3.10.450.50">
    <property type="match status" value="1"/>
</dbReference>
<evidence type="ECO:0000259" key="8">
    <source>
        <dbReference type="Pfam" id="PF08281"/>
    </source>
</evidence>
<dbReference type="InterPro" id="IPR007627">
    <property type="entry name" value="RNA_pol_sigma70_r2"/>
</dbReference>
<dbReference type="OrthoDB" id="3211555at2"/>
<dbReference type="InterPro" id="IPR014284">
    <property type="entry name" value="RNA_pol_sigma-70_dom"/>
</dbReference>
<feature type="domain" description="RNA polymerase sigma-70 region 2" evidence="7">
    <location>
        <begin position="8"/>
        <end position="72"/>
    </location>
</feature>
<comment type="subunit">
    <text evidence="2">Interacts transiently with the RNA polymerase catalytic core formed by RpoA, RpoB, RpoC and RpoZ (2 alpha, 1 beta, 1 beta' and 1 omega subunit) to form the RNA polymerase holoenzyme that can initiate transcription.</text>
</comment>
<dbReference type="PANTHER" id="PTHR30173">
    <property type="entry name" value="SIGMA 19 FACTOR"/>
    <property type="match status" value="1"/>
</dbReference>
<dbReference type="NCBIfam" id="NF007214">
    <property type="entry name" value="PRK09636.1"/>
    <property type="match status" value="1"/>
</dbReference>
<evidence type="ECO:0000313" key="9">
    <source>
        <dbReference type="EMBL" id="AZG48572.1"/>
    </source>
</evidence>
<gene>
    <name evidence="9" type="primary">sigJ_2</name>
    <name evidence="9" type="ORF">D7316_05189</name>
</gene>
<dbReference type="RefSeq" id="WP_124710756.1">
    <property type="nucleotide sequence ID" value="NZ_CP033972.1"/>
</dbReference>
<accession>A0A3G8JVG6</accession>
<dbReference type="EMBL" id="CP033972">
    <property type="protein sequence ID" value="AZG48572.1"/>
    <property type="molecule type" value="Genomic_DNA"/>
</dbReference>
<comment type="similarity">
    <text evidence="1">Belongs to the sigma-70 factor family. ECF subfamily.</text>
</comment>
<dbReference type="InterPro" id="IPR036388">
    <property type="entry name" value="WH-like_DNA-bd_sf"/>
</dbReference>
<organism evidence="9 10">
    <name type="scientific">Gordonia insulae</name>
    <dbReference type="NCBI Taxonomy" id="2420509"/>
    <lineage>
        <taxon>Bacteria</taxon>
        <taxon>Bacillati</taxon>
        <taxon>Actinomycetota</taxon>
        <taxon>Actinomycetes</taxon>
        <taxon>Mycobacteriales</taxon>
        <taxon>Gordoniaceae</taxon>
        <taxon>Gordonia</taxon>
    </lineage>
</organism>
<evidence type="ECO:0000256" key="2">
    <source>
        <dbReference type="ARBA" id="ARBA00011344"/>
    </source>
</evidence>
<dbReference type="GO" id="GO:0003677">
    <property type="term" value="F:DNA binding"/>
    <property type="evidence" value="ECO:0007669"/>
    <property type="project" value="UniProtKB-KW"/>
</dbReference>
<dbReference type="NCBIfam" id="TIGR02937">
    <property type="entry name" value="sigma70-ECF"/>
    <property type="match status" value="1"/>
</dbReference>
<dbReference type="InterPro" id="IPR013249">
    <property type="entry name" value="RNA_pol_sigma70_r4_t2"/>
</dbReference>
<dbReference type="Pfam" id="PF04542">
    <property type="entry name" value="Sigma70_r2"/>
    <property type="match status" value="1"/>
</dbReference>
<evidence type="ECO:0000256" key="6">
    <source>
        <dbReference type="ARBA" id="ARBA00023163"/>
    </source>
</evidence>
<dbReference type="InterPro" id="IPR052704">
    <property type="entry name" value="ECF_Sigma-70_Domain"/>
</dbReference>
<dbReference type="Pfam" id="PF08281">
    <property type="entry name" value="Sigma70_r4_2"/>
    <property type="match status" value="1"/>
</dbReference>
<feature type="domain" description="RNA polymerase sigma factor 70 region 4 type 2" evidence="8">
    <location>
        <begin position="106"/>
        <end position="155"/>
    </location>
</feature>
<dbReference type="KEGG" id="gom:D7316_05189"/>
<keyword evidence="10" id="KW-1185">Reference proteome</keyword>
<keyword evidence="5" id="KW-0238">DNA-binding</keyword>
<evidence type="ECO:0000256" key="1">
    <source>
        <dbReference type="ARBA" id="ARBA00010641"/>
    </source>
</evidence>
<name>A0A3G8JVG6_9ACTN</name>